<reference evidence="1" key="1">
    <citation type="submission" date="2017-08" db="EMBL/GenBank/DDBJ databases">
        <title>Microbulbifer marisrubri sp. nov., a halophilic alphaproteobacterium isolated from marine sediment of the Yellow Sea, China.</title>
        <authorList>
            <person name="Zhang G."/>
            <person name="Xiong Q."/>
        </authorList>
    </citation>
    <scope>NUCLEOTIDE SEQUENCE [LARGE SCALE GENOMIC DNA]</scope>
    <source>
        <strain evidence="1">WRN-8</strain>
    </source>
</reference>
<proteinExistence type="predicted"/>
<dbReference type="GO" id="GO:0008168">
    <property type="term" value="F:methyltransferase activity"/>
    <property type="evidence" value="ECO:0007669"/>
    <property type="project" value="UniProtKB-KW"/>
</dbReference>
<comment type="caution">
    <text evidence="1">The sequence shown here is derived from an EMBL/GenBank/DDBJ whole genome shotgun (WGS) entry which is preliminary data.</text>
</comment>
<dbReference type="EMBL" id="LRFG02000005">
    <property type="protein sequence ID" value="PCO04439.1"/>
    <property type="molecule type" value="Genomic_DNA"/>
</dbReference>
<organism evidence="1 2">
    <name type="scientific">Microbulbifer flavimaris</name>
    <dbReference type="NCBI Taxonomy" id="1781068"/>
    <lineage>
        <taxon>Bacteria</taxon>
        <taxon>Pseudomonadati</taxon>
        <taxon>Pseudomonadota</taxon>
        <taxon>Gammaproteobacteria</taxon>
        <taxon>Cellvibrionales</taxon>
        <taxon>Microbulbiferaceae</taxon>
        <taxon>Microbulbifer</taxon>
    </lineage>
</organism>
<dbReference type="CDD" id="cd02440">
    <property type="entry name" value="AdoMet_MTases"/>
    <property type="match status" value="1"/>
</dbReference>
<evidence type="ECO:0000313" key="1">
    <source>
        <dbReference type="EMBL" id="PCO04439.1"/>
    </source>
</evidence>
<dbReference type="SUPFAM" id="SSF53335">
    <property type="entry name" value="S-adenosyl-L-methionine-dependent methyltransferases"/>
    <property type="match status" value="1"/>
</dbReference>
<dbReference type="RefSeq" id="WP_067085838.1">
    <property type="nucleotide sequence ID" value="NZ_LRFG02000005.1"/>
</dbReference>
<dbReference type="GO" id="GO:0032259">
    <property type="term" value="P:methylation"/>
    <property type="evidence" value="ECO:0007669"/>
    <property type="project" value="UniProtKB-KW"/>
</dbReference>
<accession>A0ABX4HWF1</accession>
<protein>
    <submittedName>
        <fullName evidence="1">Class I SAM-dependent methyltransferase</fullName>
    </submittedName>
</protein>
<evidence type="ECO:0000313" key="2">
    <source>
        <dbReference type="Proteomes" id="UP000218427"/>
    </source>
</evidence>
<sequence length="231" mass="25589">MTDSEFSDEKVLRSWRRNAAPWQRAIEGAEIGSRVRITDGAIVAAAMGLRPRTALDIGCGEGWLCRALSAQGVEMWGVDAIEELVAAARARSQAGSHFLQLRYDELESGCFPSRFDLLVCNFSLIGRQSVEQVLAAAPTLLQPGGHLLIQTLHPWTTANGNYRSGWRPGSWQGFNEEFCDPPPWYFRTLADWMALLDEKGLRLVRLQEPLDPETGSPASVIFTAHPEDSGY</sequence>
<keyword evidence="1" id="KW-0489">Methyltransferase</keyword>
<name>A0ABX4HWF1_9GAMM</name>
<dbReference type="Gene3D" id="3.40.50.150">
    <property type="entry name" value="Vaccinia Virus protein VP39"/>
    <property type="match status" value="1"/>
</dbReference>
<keyword evidence="1" id="KW-0808">Transferase</keyword>
<gene>
    <name evidence="1" type="ORF">AWR36_013355</name>
</gene>
<dbReference type="InterPro" id="IPR029063">
    <property type="entry name" value="SAM-dependent_MTases_sf"/>
</dbReference>
<keyword evidence="2" id="KW-1185">Reference proteome</keyword>
<dbReference type="Pfam" id="PF13489">
    <property type="entry name" value="Methyltransf_23"/>
    <property type="match status" value="1"/>
</dbReference>
<dbReference type="Proteomes" id="UP000218427">
    <property type="component" value="Unassembled WGS sequence"/>
</dbReference>
<dbReference type="PANTHER" id="PTHR43861">
    <property type="entry name" value="TRANS-ACONITATE 2-METHYLTRANSFERASE-RELATED"/>
    <property type="match status" value="1"/>
</dbReference>